<dbReference type="InterPro" id="IPR011992">
    <property type="entry name" value="EF-hand-dom_pair"/>
</dbReference>
<gene>
    <name evidence="2" type="ORF">ECRASSUSDP1_LOCUS23101</name>
</gene>
<evidence type="ECO:0000313" key="2">
    <source>
        <dbReference type="EMBL" id="CAI2381643.1"/>
    </source>
</evidence>
<proteinExistence type="predicted"/>
<dbReference type="AlphaFoldDB" id="A0AAD1XY38"/>
<protein>
    <recommendedName>
        <fullName evidence="1">EF-hand domain-containing protein</fullName>
    </recommendedName>
</protein>
<dbReference type="PROSITE" id="PS50222">
    <property type="entry name" value="EF_HAND_2"/>
    <property type="match status" value="3"/>
</dbReference>
<dbReference type="GO" id="GO:0005509">
    <property type="term" value="F:calcium ion binding"/>
    <property type="evidence" value="ECO:0007669"/>
    <property type="project" value="InterPro"/>
</dbReference>
<name>A0AAD1XY38_EUPCR</name>
<dbReference type="InterPro" id="IPR052603">
    <property type="entry name" value="EFCB6"/>
</dbReference>
<dbReference type="InterPro" id="IPR002048">
    <property type="entry name" value="EF_hand_dom"/>
</dbReference>
<comment type="caution">
    <text evidence="2">The sequence shown here is derived from an EMBL/GenBank/DDBJ whole genome shotgun (WGS) entry which is preliminary data.</text>
</comment>
<evidence type="ECO:0000259" key="1">
    <source>
        <dbReference type="PROSITE" id="PS50222"/>
    </source>
</evidence>
<dbReference type="PANTHER" id="PTHR20875">
    <property type="entry name" value="EF-HAND CALCIUM-BINDING DOMAIN-CONTAINING PROTEIN 6-RELATED"/>
    <property type="match status" value="1"/>
</dbReference>
<keyword evidence="3" id="KW-1185">Reference proteome</keyword>
<accession>A0AAD1XY38</accession>
<dbReference type="SMART" id="SM00054">
    <property type="entry name" value="EFh"/>
    <property type="match status" value="5"/>
</dbReference>
<dbReference type="Gene3D" id="1.10.238.10">
    <property type="entry name" value="EF-hand"/>
    <property type="match status" value="7"/>
</dbReference>
<feature type="domain" description="EF-hand" evidence="1">
    <location>
        <begin position="309"/>
        <end position="344"/>
    </location>
</feature>
<feature type="domain" description="EF-hand" evidence="1">
    <location>
        <begin position="548"/>
        <end position="583"/>
    </location>
</feature>
<dbReference type="PANTHER" id="PTHR20875:SF0">
    <property type="entry name" value="GH12158P"/>
    <property type="match status" value="1"/>
</dbReference>
<dbReference type="SUPFAM" id="SSF47473">
    <property type="entry name" value="EF-hand"/>
    <property type="match status" value="4"/>
</dbReference>
<dbReference type="EMBL" id="CAMPGE010023740">
    <property type="protein sequence ID" value="CAI2381643.1"/>
    <property type="molecule type" value="Genomic_DNA"/>
</dbReference>
<dbReference type="Proteomes" id="UP001295684">
    <property type="component" value="Unassembled WGS sequence"/>
</dbReference>
<sequence length="964" mass="112574">MASTYARKVGFSGTNTVHTFKRDTTTTQPIMDIRPKVTAGLNTTHGLKKLDGGNDLNSLLAQVATYKFKDYFLDFDRLRKGFVSETRFRSGLGMVNVEFTEDDIKKLLNKYQDSTREVNYRQFCEDVDKYFRKEASATGSGSSKFTREEVKVLTDSLKELRSVIKANRILLKPTFSNFDRTNKQRVTAQQFARVLKQLSIMPSIDEFDLICRNYFDKGNTREVNYVKFCHDVDKPEDMFADLGIKIDKYEEQPIELGSSSVLGRATKSNFFADTTKGINVLENRFSKPTINLANDPNDCEERIQNQVVIKRVRIGEFFRDYDKLRKGEVTANQFTSVMRMLDFNLSNEEFDFLTEKYKTDTGMVKYRDFVENIDQIFTIKGIDKMPSAKVPQIDKKTVLAKSKKHLEFDNDEQQSMYEIIEAYQNVVSTRRLNLKPIFQDFDRTKCGHITKTQFVRVLNQLGIDLSHEVLSNLLKRYMDKGNADEVNYFEFINDVDRPENIFGAGRDFNHSYDYFSVTDPRKVGAQIAHLEPEDVDDILARIRKVCSEKRIRLEEFFRDFDRLRSGNITKPQFRIGMNMAKIDLSTSEFDLLCSHYNSKKIGMFRWKEFCDNIDEIFTKKELEKDATMQVTKPSIMTKYGTVSAPKQDKSLASKLVTRFKEKLRRERLDAKSFFQSWDKHNRFKVSPKQFRQVLATCGFDMTDTESEALCKNYCNQDGEIEYLNFLADANPEICIELEETKSKYMSKQRKFDGVTAFDRLMEKIKTIVKKGRIRLLDFFQDHDALRKGYVPYMKFKGVLRGQNIELTDKEYETLIEKFSLPDDPNMINYIDFNDDIELIFTKKGLEKEPTTQVQEFKIPSLIDPDDVLTDDEEKVLEECLQRIGFETKNRRLLIKPFIQDKDKIRRGIVANSRFRSIFDFLKLYITDEEYKIINKRFVGGAPDEINYIDFDNVLKRYSGDDVPF</sequence>
<evidence type="ECO:0000313" key="3">
    <source>
        <dbReference type="Proteomes" id="UP001295684"/>
    </source>
</evidence>
<organism evidence="2 3">
    <name type="scientific">Euplotes crassus</name>
    <dbReference type="NCBI Taxonomy" id="5936"/>
    <lineage>
        <taxon>Eukaryota</taxon>
        <taxon>Sar</taxon>
        <taxon>Alveolata</taxon>
        <taxon>Ciliophora</taxon>
        <taxon>Intramacronucleata</taxon>
        <taxon>Spirotrichea</taxon>
        <taxon>Hypotrichia</taxon>
        <taxon>Euplotida</taxon>
        <taxon>Euplotidae</taxon>
        <taxon>Moneuplotes</taxon>
    </lineage>
</organism>
<reference evidence="2" key="1">
    <citation type="submission" date="2023-07" db="EMBL/GenBank/DDBJ databases">
        <authorList>
            <consortium name="AG Swart"/>
            <person name="Singh M."/>
            <person name="Singh A."/>
            <person name="Seah K."/>
            <person name="Emmerich C."/>
        </authorList>
    </citation>
    <scope>NUCLEOTIDE SEQUENCE</scope>
    <source>
        <strain evidence="2">DP1</strain>
    </source>
</reference>
<feature type="domain" description="EF-hand" evidence="1">
    <location>
        <begin position="429"/>
        <end position="464"/>
    </location>
</feature>